<evidence type="ECO:0000256" key="6">
    <source>
        <dbReference type="ARBA" id="ARBA00022801"/>
    </source>
</evidence>
<dbReference type="GO" id="GO:0046872">
    <property type="term" value="F:metal ion binding"/>
    <property type="evidence" value="ECO:0007669"/>
    <property type="project" value="UniProtKB-UniRule"/>
</dbReference>
<dbReference type="HOGENOM" id="CLU_161124_3_0_12"/>
<evidence type="ECO:0000256" key="4">
    <source>
        <dbReference type="ARBA" id="ARBA00022723"/>
    </source>
</evidence>
<comment type="function">
    <text evidence="9">CRISPR (clustered regularly interspaced short palindromic repeat), is an adaptive immune system that provides protection against mobile genetic elements (viruses, transposable elements and conjugative plasmids). CRISPR clusters contain sequences complementary to antecedent mobile elements and target invading nucleic acids. CRISPR clusters are transcribed and processed into CRISPR RNA (crRNA). Functions as a ssRNA-specific endoribonuclease. Involved in the integration of spacer DNA into the CRISPR cassette.</text>
</comment>
<comment type="subunit">
    <text evidence="9">Homodimer, forms a heterotetramer with a Cas1 homodimer.</text>
</comment>
<dbReference type="InterPro" id="IPR019199">
    <property type="entry name" value="Virulence_VapD/CRISPR_Cas2"/>
</dbReference>
<dbReference type="Gene3D" id="3.30.70.240">
    <property type="match status" value="1"/>
</dbReference>
<reference evidence="12" key="1">
    <citation type="submission" date="2009-12" db="EMBL/GenBank/DDBJ databases">
        <title>Complete sequence of Treponema azotonutricium strain ZAS-9.</title>
        <authorList>
            <person name="Tetu S.G."/>
            <person name="Matson E."/>
            <person name="Ren Q."/>
            <person name="Seshadri R."/>
            <person name="Elbourne L."/>
            <person name="Hassan K.A."/>
            <person name="Durkin A."/>
            <person name="Radune D."/>
            <person name="Mohamoud Y."/>
            <person name="Shay R."/>
            <person name="Jin S."/>
            <person name="Zhang X."/>
            <person name="Lucey K."/>
            <person name="Ballor N.R."/>
            <person name="Ottesen E."/>
            <person name="Rosenthal R."/>
            <person name="Allen A."/>
            <person name="Leadbetter J.R."/>
            <person name="Paulsen I.T."/>
        </authorList>
    </citation>
    <scope>NUCLEOTIDE SEQUENCE [LARGE SCALE GENOMIC DNA]</scope>
    <source>
        <strain evidence="12">ATCC BAA-888 / DSM 13862 / ZAS-9</strain>
    </source>
</reference>
<dbReference type="PIRSF" id="PIRSF032582">
    <property type="entry name" value="Cas2"/>
    <property type="match status" value="1"/>
</dbReference>
<dbReference type="Pfam" id="PF09827">
    <property type="entry name" value="CRISPR_Cas2"/>
    <property type="match status" value="1"/>
</dbReference>
<dbReference type="EMBL" id="CP001841">
    <property type="protein sequence ID" value="AEF81180.1"/>
    <property type="molecule type" value="Genomic_DNA"/>
</dbReference>
<dbReference type="PANTHER" id="PTHR34405:SF3">
    <property type="entry name" value="CRISPR-ASSOCIATED ENDORIBONUCLEASE CAS2 3"/>
    <property type="match status" value="1"/>
</dbReference>
<evidence type="ECO:0000256" key="1">
    <source>
        <dbReference type="ARBA" id="ARBA00001946"/>
    </source>
</evidence>
<feature type="binding site" evidence="9">
    <location>
        <position position="8"/>
    </location>
    <ligand>
        <name>Mg(2+)</name>
        <dbReference type="ChEBI" id="CHEBI:18420"/>
        <note>catalytic</note>
    </ligand>
</feature>
<evidence type="ECO:0000256" key="8">
    <source>
        <dbReference type="ARBA" id="ARBA00023118"/>
    </source>
</evidence>
<sequence>MTYLFAYDISDCHRRNLVAKKLEQFGFRIQRSIFQCDVSPSVAEDIKLALRRYINEKEDSLLIYPLCADCLEKACIIGNRTLPPVSSYEIL</sequence>
<keyword evidence="8 9" id="KW-0051">Antiviral defense</keyword>
<dbReference type="SUPFAM" id="SSF143430">
    <property type="entry name" value="TTP0101/SSO1404-like"/>
    <property type="match status" value="1"/>
</dbReference>
<dbReference type="Proteomes" id="UP000009222">
    <property type="component" value="Chromosome"/>
</dbReference>
<dbReference type="GO" id="GO:0043571">
    <property type="term" value="P:maintenance of CRISPR repeat elements"/>
    <property type="evidence" value="ECO:0007669"/>
    <property type="project" value="UniProtKB-UniRule"/>
</dbReference>
<dbReference type="GO" id="GO:0051607">
    <property type="term" value="P:defense response to virus"/>
    <property type="evidence" value="ECO:0007669"/>
    <property type="project" value="UniProtKB-UniRule"/>
</dbReference>
<evidence type="ECO:0000256" key="9">
    <source>
        <dbReference type="HAMAP-Rule" id="MF_01471"/>
    </source>
</evidence>
<dbReference type="CDD" id="cd09725">
    <property type="entry name" value="Cas2_I_II_III"/>
    <property type="match status" value="1"/>
</dbReference>
<keyword evidence="4 9" id="KW-0479">Metal-binding</keyword>
<accession>F5YD08</accession>
<dbReference type="InterPro" id="IPR021127">
    <property type="entry name" value="CRISPR_associated_Cas2"/>
</dbReference>
<evidence type="ECO:0000256" key="3">
    <source>
        <dbReference type="ARBA" id="ARBA00022722"/>
    </source>
</evidence>
<evidence type="ECO:0000313" key="12">
    <source>
        <dbReference type="Proteomes" id="UP000009222"/>
    </source>
</evidence>
<keyword evidence="12" id="KW-1185">Reference proteome</keyword>
<dbReference type="KEGG" id="taz:TREAZ_2809"/>
<evidence type="ECO:0000256" key="2">
    <source>
        <dbReference type="ARBA" id="ARBA00009959"/>
    </source>
</evidence>
<keyword evidence="6 9" id="KW-0378">Hydrolase</keyword>
<dbReference type="RefSeq" id="WP_015712729.1">
    <property type="nucleotide sequence ID" value="NC_015577.1"/>
</dbReference>
<evidence type="ECO:0000256" key="10">
    <source>
        <dbReference type="PIRNR" id="PIRNR032582"/>
    </source>
</evidence>
<dbReference type="EC" id="3.1.-.-" evidence="9"/>
<keyword evidence="3 9" id="KW-0540">Nuclease</keyword>
<gene>
    <name evidence="9 11" type="primary">cas2</name>
    <name evidence="11" type="ordered locus">TREAZ_2809</name>
</gene>
<evidence type="ECO:0000256" key="7">
    <source>
        <dbReference type="ARBA" id="ARBA00022842"/>
    </source>
</evidence>
<dbReference type="NCBIfam" id="TIGR01573">
    <property type="entry name" value="cas2"/>
    <property type="match status" value="1"/>
</dbReference>
<dbReference type="PANTHER" id="PTHR34405">
    <property type="entry name" value="CRISPR-ASSOCIATED ENDORIBONUCLEASE CAS2"/>
    <property type="match status" value="1"/>
</dbReference>
<dbReference type="STRING" id="545695.TREAZ_2809"/>
<dbReference type="GO" id="GO:0016787">
    <property type="term" value="F:hydrolase activity"/>
    <property type="evidence" value="ECO:0007669"/>
    <property type="project" value="UniProtKB-KW"/>
</dbReference>
<dbReference type="AlphaFoldDB" id="F5YD08"/>
<comment type="cofactor">
    <cofactor evidence="1 9">
        <name>Mg(2+)</name>
        <dbReference type="ChEBI" id="CHEBI:18420"/>
    </cofactor>
</comment>
<proteinExistence type="inferred from homology"/>
<dbReference type="eggNOG" id="COG1343">
    <property type="taxonomic scope" value="Bacteria"/>
</dbReference>
<reference evidence="11 12" key="2">
    <citation type="journal article" date="2011" name="ISME J.">
        <title>RNA-seq reveals cooperative metabolic interactions between two termite-gut spirochete species in co-culture.</title>
        <authorList>
            <person name="Rosenthal A.Z."/>
            <person name="Matson E.G."/>
            <person name="Eldar A."/>
            <person name="Leadbetter J.R."/>
        </authorList>
    </citation>
    <scope>NUCLEOTIDE SEQUENCE [LARGE SCALE GENOMIC DNA]</scope>
    <source>
        <strain evidence="12">ATCC BAA-888 / DSM 13862 / ZAS-9</strain>
    </source>
</reference>
<evidence type="ECO:0000313" key="11">
    <source>
        <dbReference type="EMBL" id="AEF81180.1"/>
    </source>
</evidence>
<protein>
    <recommendedName>
        <fullName evidence="9">CRISPR-associated endoribonuclease Cas2</fullName>
        <ecNumber evidence="9">3.1.-.-</ecNumber>
    </recommendedName>
</protein>
<organism evidence="11 12">
    <name type="scientific">Leadbettera azotonutricia (strain ATCC BAA-888 / DSM 13862 / ZAS-9)</name>
    <name type="common">Treponema azotonutricium</name>
    <dbReference type="NCBI Taxonomy" id="545695"/>
    <lineage>
        <taxon>Bacteria</taxon>
        <taxon>Pseudomonadati</taxon>
        <taxon>Spirochaetota</taxon>
        <taxon>Spirochaetia</taxon>
        <taxon>Spirochaetales</taxon>
        <taxon>Breznakiellaceae</taxon>
        <taxon>Leadbettera</taxon>
    </lineage>
</organism>
<comment type="similarity">
    <text evidence="2 9 10">Belongs to the CRISPR-associated endoribonuclease Cas2 protein family.</text>
</comment>
<evidence type="ECO:0000256" key="5">
    <source>
        <dbReference type="ARBA" id="ARBA00022759"/>
    </source>
</evidence>
<keyword evidence="7 9" id="KW-0460">Magnesium</keyword>
<name>F5YD08_LEAAZ</name>
<dbReference type="OrthoDB" id="9798176at2"/>
<dbReference type="HAMAP" id="MF_01471">
    <property type="entry name" value="Cas2"/>
    <property type="match status" value="1"/>
</dbReference>
<dbReference type="InParanoid" id="F5YD08"/>
<keyword evidence="5 9" id="KW-0255">Endonuclease</keyword>
<dbReference type="GO" id="GO:0004521">
    <property type="term" value="F:RNA endonuclease activity"/>
    <property type="evidence" value="ECO:0007669"/>
    <property type="project" value="UniProtKB-UniRule"/>
</dbReference>